<keyword evidence="1" id="KW-0472">Membrane</keyword>
<feature type="transmembrane region" description="Helical" evidence="1">
    <location>
        <begin position="12"/>
        <end position="33"/>
    </location>
</feature>
<evidence type="ECO:0000313" key="3">
    <source>
        <dbReference type="EMBL" id="RAQ22630.1"/>
    </source>
</evidence>
<protein>
    <submittedName>
        <fullName evidence="3">Spore maturation protein</fullName>
    </submittedName>
</protein>
<feature type="domain" description="Nucleoside transporter/FeoB GTPase Gate" evidence="2">
    <location>
        <begin position="17"/>
        <end position="117"/>
    </location>
</feature>
<dbReference type="InterPro" id="IPR052549">
    <property type="entry name" value="SpmB"/>
</dbReference>
<gene>
    <name evidence="3" type="ORF">DPQ25_12630</name>
</gene>
<reference evidence="3 4" key="1">
    <citation type="submission" date="2018-06" db="EMBL/GenBank/DDBJ databases">
        <title>Noncontiguous genome sequence of Ruminococcaceae bacterium ASD2818.</title>
        <authorList>
            <person name="Chaplin A.V."/>
            <person name="Sokolova S.R."/>
            <person name="Kochetkova T.O."/>
            <person name="Goltsov A.Y."/>
            <person name="Trofimov D.Y."/>
            <person name="Efimov B.A."/>
        </authorList>
    </citation>
    <scope>NUCLEOTIDE SEQUENCE [LARGE SCALE GENOMIC DNA]</scope>
    <source>
        <strain evidence="3 4">ASD2818</strain>
    </source>
</reference>
<accession>A0A328UAH0</accession>
<dbReference type="Proteomes" id="UP000249377">
    <property type="component" value="Unassembled WGS sequence"/>
</dbReference>
<sequence length="150" mass="15455">MFDAFVSGAREGLRSCVSILPPLIGLMMGITMLNASGALDIFSSFLSPVAHALGLPAEVLPLALIKPISGSGSTAILSQIFTAYGPDSWIGRVASVMSASTETTFYCIAVYYGAVGVKKLRHTVPASLLADLSACIASGLAVSVFFHQGG</sequence>
<comment type="caution">
    <text evidence="3">The sequence shown here is derived from an EMBL/GenBank/DDBJ whole genome shotgun (WGS) entry which is preliminary data.</text>
</comment>
<dbReference type="GO" id="GO:0005886">
    <property type="term" value="C:plasma membrane"/>
    <property type="evidence" value="ECO:0007669"/>
    <property type="project" value="TreeGrafter"/>
</dbReference>
<keyword evidence="1" id="KW-1133">Transmembrane helix</keyword>
<evidence type="ECO:0000256" key="1">
    <source>
        <dbReference type="SAM" id="Phobius"/>
    </source>
</evidence>
<dbReference type="Pfam" id="PF07670">
    <property type="entry name" value="Gate"/>
    <property type="match status" value="1"/>
</dbReference>
<dbReference type="EMBL" id="QLYR01000011">
    <property type="protein sequence ID" value="RAQ22630.1"/>
    <property type="molecule type" value="Genomic_DNA"/>
</dbReference>
<keyword evidence="4" id="KW-1185">Reference proteome</keyword>
<dbReference type="InterPro" id="IPR011642">
    <property type="entry name" value="Gate_dom"/>
</dbReference>
<dbReference type="PANTHER" id="PTHR35793:SF2">
    <property type="entry name" value="INNER MEMBRANE PROTEIN YJIG"/>
    <property type="match status" value="1"/>
</dbReference>
<name>A0A328UAH0_9FIRM</name>
<keyword evidence="1" id="KW-0812">Transmembrane</keyword>
<dbReference type="AlphaFoldDB" id="A0A328UAH0"/>
<proteinExistence type="predicted"/>
<organism evidence="3 4">
    <name type="scientific">Hydrogeniiclostridium mannosilyticum</name>
    <dbReference type="NCBI Taxonomy" id="2764322"/>
    <lineage>
        <taxon>Bacteria</taxon>
        <taxon>Bacillati</taxon>
        <taxon>Bacillota</taxon>
        <taxon>Clostridia</taxon>
        <taxon>Eubacteriales</taxon>
        <taxon>Acutalibacteraceae</taxon>
        <taxon>Hydrogeniiclostridium</taxon>
    </lineage>
</organism>
<evidence type="ECO:0000259" key="2">
    <source>
        <dbReference type="Pfam" id="PF07670"/>
    </source>
</evidence>
<dbReference type="PANTHER" id="PTHR35793">
    <property type="entry name" value="INNER MEMBRANE PROTEIN YJIG"/>
    <property type="match status" value="1"/>
</dbReference>
<evidence type="ECO:0000313" key="4">
    <source>
        <dbReference type="Proteomes" id="UP000249377"/>
    </source>
</evidence>
<feature type="transmembrane region" description="Helical" evidence="1">
    <location>
        <begin position="128"/>
        <end position="146"/>
    </location>
</feature>